<keyword evidence="1" id="KW-0472">Membrane</keyword>
<dbReference type="AlphaFoldDB" id="A0A7L5AJQ7"/>
<keyword evidence="1" id="KW-0812">Transmembrane</keyword>
<evidence type="ECO:0008006" key="4">
    <source>
        <dbReference type="Google" id="ProtNLM"/>
    </source>
</evidence>
<feature type="transmembrane region" description="Helical" evidence="1">
    <location>
        <begin position="129"/>
        <end position="154"/>
    </location>
</feature>
<feature type="transmembrane region" description="Helical" evidence="1">
    <location>
        <begin position="12"/>
        <end position="32"/>
    </location>
</feature>
<organism evidence="2 3">
    <name type="scientific">Marisediminicola antarctica</name>
    <dbReference type="NCBI Taxonomy" id="674079"/>
    <lineage>
        <taxon>Bacteria</taxon>
        <taxon>Bacillati</taxon>
        <taxon>Actinomycetota</taxon>
        <taxon>Actinomycetes</taxon>
        <taxon>Micrococcales</taxon>
        <taxon>Microbacteriaceae</taxon>
        <taxon>Marisediminicola</taxon>
    </lineage>
</organism>
<protein>
    <recommendedName>
        <fullName evidence="4">DUF998 domain-containing protein</fullName>
    </recommendedName>
</protein>
<keyword evidence="1" id="KW-1133">Transmembrane helix</keyword>
<feature type="transmembrane region" description="Helical" evidence="1">
    <location>
        <begin position="161"/>
        <end position="184"/>
    </location>
</feature>
<dbReference type="KEGG" id="mant:BHD05_13950"/>
<name>A0A7L5AJQ7_9MICO</name>
<feature type="transmembrane region" description="Helical" evidence="1">
    <location>
        <begin position="97"/>
        <end position="117"/>
    </location>
</feature>
<dbReference type="OrthoDB" id="2294590at2"/>
<evidence type="ECO:0000313" key="3">
    <source>
        <dbReference type="Proteomes" id="UP000464507"/>
    </source>
</evidence>
<sequence length="231" mass="24551">MSPARRQRIAGIVLLFGFVYLAFEFITAMAWVDPPYDWAANYISDLGFADCAVIDGMRLCSPLHPLMNAGFLVQGTVFTIGSILVVRLMLPARWMRVLVGTLLVLSGVGTFLVGIFHQSLGLYEAGLNGFHVFAAFLSIGAGNIGILLLGLLVLGDREWRGYGIAVVAIGVIGIAASLLLLAGNDLGVGIGVVERVAVYPLNAWTIGTGVGLLVKGIRDRRRLARARAAAA</sequence>
<feature type="transmembrane region" description="Helical" evidence="1">
    <location>
        <begin position="71"/>
        <end position="90"/>
    </location>
</feature>
<dbReference type="EMBL" id="CP017146">
    <property type="protein sequence ID" value="QHO70587.1"/>
    <property type="molecule type" value="Genomic_DNA"/>
</dbReference>
<keyword evidence="3" id="KW-1185">Reference proteome</keyword>
<dbReference type="Proteomes" id="UP000464507">
    <property type="component" value="Chromosome"/>
</dbReference>
<evidence type="ECO:0000256" key="1">
    <source>
        <dbReference type="SAM" id="Phobius"/>
    </source>
</evidence>
<evidence type="ECO:0000313" key="2">
    <source>
        <dbReference type="EMBL" id="QHO70587.1"/>
    </source>
</evidence>
<proteinExistence type="predicted"/>
<accession>A0A7L5AJQ7</accession>
<reference evidence="2 3" key="1">
    <citation type="submission" date="2016-09" db="EMBL/GenBank/DDBJ databases">
        <title>Complete genome sequence of microbes from the polar regions.</title>
        <authorList>
            <person name="Liao L."/>
            <person name="Chen B."/>
        </authorList>
    </citation>
    <scope>NUCLEOTIDE SEQUENCE [LARGE SCALE GENOMIC DNA]</scope>
    <source>
        <strain evidence="2 3">ZS314</strain>
    </source>
</reference>
<dbReference type="Pfam" id="PF06197">
    <property type="entry name" value="DUF998"/>
    <property type="match status" value="1"/>
</dbReference>
<dbReference type="InterPro" id="IPR009339">
    <property type="entry name" value="DUF998"/>
</dbReference>
<dbReference type="RefSeq" id="WP_161886973.1">
    <property type="nucleotide sequence ID" value="NZ_CP017146.1"/>
</dbReference>
<feature type="transmembrane region" description="Helical" evidence="1">
    <location>
        <begin position="196"/>
        <end position="217"/>
    </location>
</feature>
<gene>
    <name evidence="2" type="ORF">BHD05_13950</name>
</gene>